<name>A0A5N4AG34_PHOPY</name>
<comment type="caution">
    <text evidence="4">The sequence shown here is derived from an EMBL/GenBank/DDBJ whole genome shotgun (WGS) entry which is preliminary data.</text>
</comment>
<reference evidence="4 5" key="1">
    <citation type="journal article" date="2018" name="Elife">
        <title>Firefly genomes illuminate parallel origins of bioluminescence in beetles.</title>
        <authorList>
            <person name="Fallon T.R."/>
            <person name="Lower S.E."/>
            <person name="Chang C.H."/>
            <person name="Bessho-Uehara M."/>
            <person name="Martin G.J."/>
            <person name="Bewick A.J."/>
            <person name="Behringer M."/>
            <person name="Debat H.J."/>
            <person name="Wong I."/>
            <person name="Day J.C."/>
            <person name="Suvorov A."/>
            <person name="Silva C.J."/>
            <person name="Stanger-Hall K.F."/>
            <person name="Hall D.W."/>
            <person name="Schmitz R.J."/>
            <person name="Nelson D.R."/>
            <person name="Lewis S.M."/>
            <person name="Shigenobu S."/>
            <person name="Bybee S.M."/>
            <person name="Larracuente A.M."/>
            <person name="Oba Y."/>
            <person name="Weng J.K."/>
        </authorList>
    </citation>
    <scope>NUCLEOTIDE SEQUENCE [LARGE SCALE GENOMIC DNA]</scope>
    <source>
        <strain evidence="4">1611_PpyrPB1</strain>
        <tissue evidence="4">Whole body</tissue>
    </source>
</reference>
<dbReference type="FunFam" id="3.40.50.720:FF:000149">
    <property type="entry name" value="15-hydroxyprostaglandin dehydrogenase [NAD(+)]"/>
    <property type="match status" value="1"/>
</dbReference>
<dbReference type="EMBL" id="VVIM01000007">
    <property type="protein sequence ID" value="KAB0796310.1"/>
    <property type="molecule type" value="Genomic_DNA"/>
</dbReference>
<dbReference type="PANTHER" id="PTHR44229:SF8">
    <property type="entry name" value="ALCOHOL DEHYDROGENASE-RELATED"/>
    <property type="match status" value="1"/>
</dbReference>
<evidence type="ECO:0000256" key="3">
    <source>
        <dbReference type="RuleBase" id="RU000363"/>
    </source>
</evidence>
<sequence>MFELEGKVALITGGASGIGLSIVKELMANGLKAITVVDFNETAGDRVGQEVIEEFGANRAIFVKADVGNVTEFKGAFEATVEKFGNLDIVINSAGIFNEIEWERMIKTNINGTIHGCLLALDYLQRYRRAIEGVIINISSIMGLQTAGHTPFYNTTKHAIVGLGRSLGLHGHYESTAVKVITICPGCTATPLLLENMEERFSKKQIEMHTEVMKKFQLQSANNVARELTAIIKHGQSGSVWLIENDEPAYQVETPHYSDMRVPHS</sequence>
<dbReference type="Proteomes" id="UP000327044">
    <property type="component" value="Unassembled WGS sequence"/>
</dbReference>
<dbReference type="PANTHER" id="PTHR44229">
    <property type="entry name" value="15-HYDROXYPROSTAGLANDIN DEHYDROGENASE [NAD(+)]"/>
    <property type="match status" value="1"/>
</dbReference>
<keyword evidence="5" id="KW-1185">Reference proteome</keyword>
<dbReference type="InterPro" id="IPR002347">
    <property type="entry name" value="SDR_fam"/>
</dbReference>
<dbReference type="GO" id="GO:0016616">
    <property type="term" value="F:oxidoreductase activity, acting on the CH-OH group of donors, NAD or NADP as acceptor"/>
    <property type="evidence" value="ECO:0007669"/>
    <property type="project" value="TreeGrafter"/>
</dbReference>
<accession>A0A5N4AG34</accession>
<keyword evidence="2" id="KW-0560">Oxidoreductase</keyword>
<dbReference type="InterPro" id="IPR020904">
    <property type="entry name" value="Sc_DH/Rdtase_CS"/>
</dbReference>
<proteinExistence type="inferred from homology"/>
<dbReference type="FunCoup" id="A0A5N4AG34">
    <property type="interactions" value="119"/>
</dbReference>
<dbReference type="Pfam" id="PF00106">
    <property type="entry name" value="adh_short"/>
    <property type="match status" value="1"/>
</dbReference>
<dbReference type="SUPFAM" id="SSF51735">
    <property type="entry name" value="NAD(P)-binding Rossmann-fold domains"/>
    <property type="match status" value="1"/>
</dbReference>
<organism evidence="4 5">
    <name type="scientific">Photinus pyralis</name>
    <name type="common">Common eastern firefly</name>
    <name type="synonym">Lampyris pyralis</name>
    <dbReference type="NCBI Taxonomy" id="7054"/>
    <lineage>
        <taxon>Eukaryota</taxon>
        <taxon>Metazoa</taxon>
        <taxon>Ecdysozoa</taxon>
        <taxon>Arthropoda</taxon>
        <taxon>Hexapoda</taxon>
        <taxon>Insecta</taxon>
        <taxon>Pterygota</taxon>
        <taxon>Neoptera</taxon>
        <taxon>Endopterygota</taxon>
        <taxon>Coleoptera</taxon>
        <taxon>Polyphaga</taxon>
        <taxon>Elateriformia</taxon>
        <taxon>Elateroidea</taxon>
        <taxon>Lampyridae</taxon>
        <taxon>Lampyrinae</taxon>
        <taxon>Photinus</taxon>
    </lineage>
</organism>
<dbReference type="InterPro" id="IPR036291">
    <property type="entry name" value="NAD(P)-bd_dom_sf"/>
</dbReference>
<dbReference type="GO" id="GO:0005737">
    <property type="term" value="C:cytoplasm"/>
    <property type="evidence" value="ECO:0007669"/>
    <property type="project" value="TreeGrafter"/>
</dbReference>
<evidence type="ECO:0000256" key="2">
    <source>
        <dbReference type="ARBA" id="ARBA00023002"/>
    </source>
</evidence>
<evidence type="ECO:0000313" key="4">
    <source>
        <dbReference type="EMBL" id="KAB0796310.1"/>
    </source>
</evidence>
<dbReference type="PROSITE" id="PS00061">
    <property type="entry name" value="ADH_SHORT"/>
    <property type="match status" value="1"/>
</dbReference>
<evidence type="ECO:0000256" key="1">
    <source>
        <dbReference type="ARBA" id="ARBA00006484"/>
    </source>
</evidence>
<dbReference type="InParanoid" id="A0A5N4AG34"/>
<gene>
    <name evidence="4" type="ORF">PPYR_10371</name>
</gene>
<evidence type="ECO:0008006" key="6">
    <source>
        <dbReference type="Google" id="ProtNLM"/>
    </source>
</evidence>
<dbReference type="PRINTS" id="PR00080">
    <property type="entry name" value="SDRFAMILY"/>
</dbReference>
<dbReference type="AlphaFoldDB" id="A0A5N4AG34"/>
<evidence type="ECO:0000313" key="5">
    <source>
        <dbReference type="Proteomes" id="UP000327044"/>
    </source>
</evidence>
<dbReference type="Gene3D" id="3.40.50.720">
    <property type="entry name" value="NAD(P)-binding Rossmann-like Domain"/>
    <property type="match status" value="1"/>
</dbReference>
<protein>
    <recommendedName>
        <fullName evidence="6">15-hydroxyprostaglandin dehydrogenase</fullName>
    </recommendedName>
</protein>
<dbReference type="PRINTS" id="PR00081">
    <property type="entry name" value="GDHRDH"/>
</dbReference>
<comment type="similarity">
    <text evidence="1 3">Belongs to the short-chain dehydrogenases/reductases (SDR) family.</text>
</comment>
<dbReference type="OrthoDB" id="417891at2759"/>